<evidence type="ECO:0000313" key="2">
    <source>
        <dbReference type="Proteomes" id="UP001184614"/>
    </source>
</evidence>
<keyword evidence="2" id="KW-1185">Reference proteome</keyword>
<evidence type="ECO:0000313" key="1">
    <source>
        <dbReference type="EMBL" id="MDR6434220.1"/>
    </source>
</evidence>
<protein>
    <submittedName>
        <fullName evidence="1">Uncharacterized protein</fullName>
    </submittedName>
</protein>
<dbReference type="Proteomes" id="UP001184614">
    <property type="component" value="Unassembled WGS sequence"/>
</dbReference>
<accession>A0ABU1MDU5</accession>
<comment type="caution">
    <text evidence="1">The sequence shown here is derived from an EMBL/GenBank/DDBJ whole genome shotgun (WGS) entry which is preliminary data.</text>
</comment>
<sequence>MSVPLSDIIVQGEPLLVMIASQFLVNLRRDGNVSANNAMHTCVKSSTTVSMRKLLPSEKAPLTESRLHCALGRDGNTNGRLAPRARLKRTVGKDL</sequence>
<gene>
    <name evidence="1" type="ORF">J2782_003971</name>
</gene>
<name>A0ABU1MDU5_9HYPH</name>
<dbReference type="EMBL" id="JAVDQT010000009">
    <property type="protein sequence ID" value="MDR6434220.1"/>
    <property type="molecule type" value="Genomic_DNA"/>
</dbReference>
<reference evidence="1 2" key="1">
    <citation type="submission" date="2023-07" db="EMBL/GenBank/DDBJ databases">
        <title>Sorghum-associated microbial communities from plants grown in Nebraska, USA.</title>
        <authorList>
            <person name="Schachtman D."/>
        </authorList>
    </citation>
    <scope>NUCLEOTIDE SEQUENCE [LARGE SCALE GENOMIC DNA]</scope>
    <source>
        <strain evidence="1 2">DS1730</strain>
    </source>
</reference>
<organism evidence="1 2">
    <name type="scientific">Brucella pseudogrignonensis</name>
    <dbReference type="NCBI Taxonomy" id="419475"/>
    <lineage>
        <taxon>Bacteria</taxon>
        <taxon>Pseudomonadati</taxon>
        <taxon>Pseudomonadota</taxon>
        <taxon>Alphaproteobacteria</taxon>
        <taxon>Hyphomicrobiales</taxon>
        <taxon>Brucellaceae</taxon>
        <taxon>Brucella/Ochrobactrum group</taxon>
        <taxon>Brucella</taxon>
    </lineage>
</organism>
<proteinExistence type="predicted"/>